<name>L0GZM8_9GAMM</name>
<dbReference type="eggNOG" id="COG2073">
    <property type="taxonomic scope" value="Bacteria"/>
</dbReference>
<dbReference type="Gene3D" id="3.30.420.180">
    <property type="entry name" value="CobE/GbiG C-terminal domain"/>
    <property type="match status" value="1"/>
</dbReference>
<organism evidence="2 3">
    <name type="scientific">Thioflavicoccus mobilis 8321</name>
    <dbReference type="NCBI Taxonomy" id="765912"/>
    <lineage>
        <taxon>Bacteria</taxon>
        <taxon>Pseudomonadati</taxon>
        <taxon>Pseudomonadota</taxon>
        <taxon>Gammaproteobacteria</taxon>
        <taxon>Chromatiales</taxon>
        <taxon>Chromatiaceae</taxon>
        <taxon>Thioflavicoccus</taxon>
    </lineage>
</organism>
<gene>
    <name evidence="2" type="ORF">Thimo_3551</name>
</gene>
<evidence type="ECO:0000259" key="1">
    <source>
        <dbReference type="Pfam" id="PF01890"/>
    </source>
</evidence>
<feature type="domain" description="CobE/GbiG C-terminal" evidence="1">
    <location>
        <begin position="3"/>
        <end position="119"/>
    </location>
</feature>
<dbReference type="RefSeq" id="WP_015282333.1">
    <property type="nucleotide sequence ID" value="NC_019940.1"/>
</dbReference>
<dbReference type="EMBL" id="CP003051">
    <property type="protein sequence ID" value="AGA92208.1"/>
    <property type="molecule type" value="Genomic_DNA"/>
</dbReference>
<dbReference type="PANTHER" id="PTHR37477:SF1">
    <property type="entry name" value="COBALT-PRECORRIN-5A HYDROLASE"/>
    <property type="match status" value="1"/>
</dbReference>
<keyword evidence="3" id="KW-1185">Reference proteome</keyword>
<dbReference type="InterPro" id="IPR052553">
    <property type="entry name" value="CbiG_hydrolase"/>
</dbReference>
<dbReference type="Proteomes" id="UP000010816">
    <property type="component" value="Chromosome"/>
</dbReference>
<dbReference type="InterPro" id="IPR002750">
    <property type="entry name" value="CobE/GbiG_C"/>
</dbReference>
<sequence>MTVAGLGCRGGCPTEAVLALIAEALARAGGRLDALATAAFKGDEPGLVAAARHLGLPLLAIEPAALAAVAAACPTRSARVLAAVGHASVAEAAALAATAPRGTLILPRISNGLATCALAREEEP</sequence>
<dbReference type="InterPro" id="IPR036518">
    <property type="entry name" value="CobE/GbiG_C_sf"/>
</dbReference>
<dbReference type="Pfam" id="PF01890">
    <property type="entry name" value="CbiG_C"/>
    <property type="match status" value="1"/>
</dbReference>
<dbReference type="KEGG" id="tmb:Thimo_3551"/>
<dbReference type="PANTHER" id="PTHR37477">
    <property type="entry name" value="COBALT-PRECORRIN-5A HYDROLASE"/>
    <property type="match status" value="1"/>
</dbReference>
<dbReference type="GO" id="GO:0009236">
    <property type="term" value="P:cobalamin biosynthetic process"/>
    <property type="evidence" value="ECO:0007669"/>
    <property type="project" value="InterPro"/>
</dbReference>
<dbReference type="STRING" id="765912.Thimo_3551"/>
<dbReference type="SUPFAM" id="SSF159664">
    <property type="entry name" value="CobE/GbiG C-terminal domain-like"/>
    <property type="match status" value="1"/>
</dbReference>
<evidence type="ECO:0000313" key="3">
    <source>
        <dbReference type="Proteomes" id="UP000010816"/>
    </source>
</evidence>
<proteinExistence type="predicted"/>
<protein>
    <submittedName>
        <fullName evidence="2">Cobalamin biosynthesis protein CbiG</fullName>
    </submittedName>
</protein>
<accession>L0GZM8</accession>
<evidence type="ECO:0000313" key="2">
    <source>
        <dbReference type="EMBL" id="AGA92208.1"/>
    </source>
</evidence>
<reference evidence="2 3" key="1">
    <citation type="submission" date="2011-09" db="EMBL/GenBank/DDBJ databases">
        <title>Complete sequence of chromosome of Thioflavicoccus mobilis 8321.</title>
        <authorList>
            <consortium name="US DOE Joint Genome Institute"/>
            <person name="Lucas S."/>
            <person name="Han J."/>
            <person name="Lapidus A."/>
            <person name="Cheng J.-F."/>
            <person name="Goodwin L."/>
            <person name="Pitluck S."/>
            <person name="Peters L."/>
            <person name="Ovchinnikova G."/>
            <person name="Lu M."/>
            <person name="Detter J.C."/>
            <person name="Han C."/>
            <person name="Tapia R."/>
            <person name="Land M."/>
            <person name="Hauser L."/>
            <person name="Kyrpides N."/>
            <person name="Ivanova N."/>
            <person name="Pagani I."/>
            <person name="Vogl K."/>
            <person name="Liu Z."/>
            <person name="Imhoff J."/>
            <person name="Thiel V."/>
            <person name="Frigaard N.-U."/>
            <person name="Bryant D."/>
            <person name="Woyke T."/>
        </authorList>
    </citation>
    <scope>NUCLEOTIDE SEQUENCE [LARGE SCALE GENOMIC DNA]</scope>
    <source>
        <strain evidence="2 3">8321</strain>
    </source>
</reference>
<dbReference type="HOGENOM" id="CLU_087913_1_1_6"/>
<dbReference type="AlphaFoldDB" id="L0GZM8"/>